<sequence>MIEDNGHDAMGKVQRCIKRGFDLVAAFTGIVVCSPVFLIISLLITYQGNGPVFFRQIRIGYKGRPFAIFKFRTMSSVVEEEGPQLVAGCDETNSTRLEQFLRGHHLDELPQLWNVLRGDMSFVGPRPERKFFIDKIMEQTDRYRLIYLMRPGLTSEATLYNGYTDTMEKMLRRMEMDIHYLKHRTLRLDLNIILKTILNIATGKKF</sequence>
<protein>
    <submittedName>
        <fullName evidence="4">Colanic biosynthesis UDP-glucose lipid carrier transferase</fullName>
    </submittedName>
</protein>
<dbReference type="AlphaFoldDB" id="A0A379EBL3"/>
<name>A0A379EBL3_9BACT</name>
<dbReference type="PANTHER" id="PTHR30576">
    <property type="entry name" value="COLANIC BIOSYNTHESIS UDP-GLUCOSE LIPID CARRIER TRANSFERASE"/>
    <property type="match status" value="1"/>
</dbReference>
<feature type="domain" description="Bacterial sugar transferase" evidence="3">
    <location>
        <begin position="18"/>
        <end position="200"/>
    </location>
</feature>
<evidence type="ECO:0000259" key="3">
    <source>
        <dbReference type="Pfam" id="PF02397"/>
    </source>
</evidence>
<gene>
    <name evidence="4" type="primary">wcaJ_3</name>
    <name evidence="4" type="ORF">NCTC13067_01650</name>
</gene>
<dbReference type="InterPro" id="IPR003362">
    <property type="entry name" value="Bact_transf"/>
</dbReference>
<dbReference type="Pfam" id="PF02397">
    <property type="entry name" value="Bac_transf"/>
    <property type="match status" value="1"/>
</dbReference>
<dbReference type="RefSeq" id="WP_025067299.1">
    <property type="nucleotide sequence ID" value="NZ_CAUVPN010000012.1"/>
</dbReference>
<organism evidence="4 5">
    <name type="scientific">Prevotella denticola</name>
    <dbReference type="NCBI Taxonomy" id="28129"/>
    <lineage>
        <taxon>Bacteria</taxon>
        <taxon>Pseudomonadati</taxon>
        <taxon>Bacteroidota</taxon>
        <taxon>Bacteroidia</taxon>
        <taxon>Bacteroidales</taxon>
        <taxon>Prevotellaceae</taxon>
        <taxon>Prevotella</taxon>
    </lineage>
</organism>
<proteinExistence type="inferred from homology"/>
<keyword evidence="2" id="KW-0812">Transmembrane</keyword>
<feature type="transmembrane region" description="Helical" evidence="2">
    <location>
        <begin position="21"/>
        <end position="46"/>
    </location>
</feature>
<keyword evidence="4" id="KW-0808">Transferase</keyword>
<keyword evidence="2" id="KW-0472">Membrane</keyword>
<comment type="similarity">
    <text evidence="1">Belongs to the bacterial sugar transferase family.</text>
</comment>
<dbReference type="GO" id="GO:0016780">
    <property type="term" value="F:phosphotransferase activity, for other substituted phosphate groups"/>
    <property type="evidence" value="ECO:0007669"/>
    <property type="project" value="TreeGrafter"/>
</dbReference>
<dbReference type="Proteomes" id="UP000255469">
    <property type="component" value="Unassembled WGS sequence"/>
</dbReference>
<evidence type="ECO:0000313" key="5">
    <source>
        <dbReference type="Proteomes" id="UP000255469"/>
    </source>
</evidence>
<dbReference type="PANTHER" id="PTHR30576:SF0">
    <property type="entry name" value="UNDECAPRENYL-PHOSPHATE N-ACETYLGALACTOSAMINYL 1-PHOSPHATE TRANSFERASE-RELATED"/>
    <property type="match status" value="1"/>
</dbReference>
<evidence type="ECO:0000256" key="2">
    <source>
        <dbReference type="SAM" id="Phobius"/>
    </source>
</evidence>
<evidence type="ECO:0000313" key="4">
    <source>
        <dbReference type="EMBL" id="SUB93798.1"/>
    </source>
</evidence>
<accession>A0A379EBL3</accession>
<keyword evidence="2" id="KW-1133">Transmembrane helix</keyword>
<reference evidence="4 5" key="1">
    <citation type="submission" date="2018-06" db="EMBL/GenBank/DDBJ databases">
        <authorList>
            <consortium name="Pathogen Informatics"/>
            <person name="Doyle S."/>
        </authorList>
    </citation>
    <scope>NUCLEOTIDE SEQUENCE [LARGE SCALE GENOMIC DNA]</scope>
    <source>
        <strain evidence="4 5">NCTC13067</strain>
    </source>
</reference>
<dbReference type="EMBL" id="UGTM01000002">
    <property type="protein sequence ID" value="SUB93798.1"/>
    <property type="molecule type" value="Genomic_DNA"/>
</dbReference>
<evidence type="ECO:0000256" key="1">
    <source>
        <dbReference type="ARBA" id="ARBA00006464"/>
    </source>
</evidence>